<name>A0ABQ4FRQ7_9ACTN</name>
<dbReference type="Proteomes" id="UP000603904">
    <property type="component" value="Unassembled WGS sequence"/>
</dbReference>
<sequence length="63" mass="6739">MGTALVKGLGSLRGPSAFSGEDLIPQRHRNQTATCGNAANIIPRISRDWRQTAALGDLQLHAQ</sequence>
<evidence type="ECO:0000313" key="1">
    <source>
        <dbReference type="EMBL" id="GIH37509.1"/>
    </source>
</evidence>
<dbReference type="EMBL" id="BOOC01000002">
    <property type="protein sequence ID" value="GIH37509.1"/>
    <property type="molecule type" value="Genomic_DNA"/>
</dbReference>
<proteinExistence type="predicted"/>
<protein>
    <submittedName>
        <fullName evidence="1">Uncharacterized protein</fullName>
    </submittedName>
</protein>
<accession>A0ABQ4FRQ7</accession>
<organism evidence="1 2">
    <name type="scientific">Microbispora corallina</name>
    <dbReference type="NCBI Taxonomy" id="83302"/>
    <lineage>
        <taxon>Bacteria</taxon>
        <taxon>Bacillati</taxon>
        <taxon>Actinomycetota</taxon>
        <taxon>Actinomycetes</taxon>
        <taxon>Streptosporangiales</taxon>
        <taxon>Streptosporangiaceae</taxon>
        <taxon>Microbispora</taxon>
    </lineage>
</organism>
<keyword evidence="2" id="KW-1185">Reference proteome</keyword>
<evidence type="ECO:0000313" key="2">
    <source>
        <dbReference type="Proteomes" id="UP000603904"/>
    </source>
</evidence>
<gene>
    <name evidence="1" type="ORF">Mco01_05090</name>
</gene>
<reference evidence="1 2" key="1">
    <citation type="submission" date="2021-01" db="EMBL/GenBank/DDBJ databases">
        <title>Whole genome shotgun sequence of Microbispora corallina NBRC 16416.</title>
        <authorList>
            <person name="Komaki H."/>
            <person name="Tamura T."/>
        </authorList>
    </citation>
    <scope>NUCLEOTIDE SEQUENCE [LARGE SCALE GENOMIC DNA]</scope>
    <source>
        <strain evidence="1 2">NBRC 16416</strain>
    </source>
</reference>
<comment type="caution">
    <text evidence="1">The sequence shown here is derived from an EMBL/GenBank/DDBJ whole genome shotgun (WGS) entry which is preliminary data.</text>
</comment>